<dbReference type="InterPro" id="IPR013126">
    <property type="entry name" value="Hsp_70_fam"/>
</dbReference>
<organism evidence="14 15">
    <name type="scientific">Terribacillus halophilus</name>
    <dbReference type="NCBI Taxonomy" id="361279"/>
    <lineage>
        <taxon>Bacteria</taxon>
        <taxon>Bacillati</taxon>
        <taxon>Bacillota</taxon>
        <taxon>Bacilli</taxon>
        <taxon>Bacillales</taxon>
        <taxon>Bacillaceae</taxon>
        <taxon>Terribacillus</taxon>
    </lineage>
</organism>
<dbReference type="FunFam" id="3.30.420.40:FF:000144">
    <property type="entry name" value="Molecular chaperone HscC"/>
    <property type="match status" value="1"/>
</dbReference>
<sequence>MTTIGIDLGTTNSLAAYWNGEQAEIIPNALGKRLTPSVVSVDKDDSILIGEIAKERLITHPSATVAAFKRYMGTEKEYKLGTQTFTPVELSALVLKQLKEDAEMYLEQAVTEAVISVPAYFNDIQRRSTKQAAEMAGLKVERLISEPTAAAIAYGLHQDKDETQFLVFDLGGGTFDVSILELFDGVMDVKSIAGDNYLGGEDFTAILVEHFLTKHDLQQEQLAMKEASLLYKQAEHGKRSLGIKGQLHLSLLIDGQLYETEVTLDTYEKMVYDLILRLRQPIERALRDASLSPRDLDNVILIGGATRLPIIKTVIAKMFGSLPYATINPDEAVAIGAAIQAALKDKDEALDELILTDVCPYTLGIEVAEHGRAGIEGGYYDPLIERNSPIPISKVDRYHTIYDDQKAVKIVIYQGESRRVANNVRLGELQIEVKPRPAGAEGIDVRFTYDTNGILEVEAISVSTGEKKRIVIEKNPGNLSEAEIEESLQRLRALKIHPRERAENRLLVAQAERLYEELTGDARQYLSRLLLHYENILETQDEKQIEEASASMREQLEALEGGMLHR</sequence>
<evidence type="ECO:0000256" key="3">
    <source>
        <dbReference type="ARBA" id="ARBA00014415"/>
    </source>
</evidence>
<dbReference type="Pfam" id="PF00012">
    <property type="entry name" value="HSP70"/>
    <property type="match status" value="1"/>
</dbReference>
<comment type="function">
    <text evidence="1">Acts as a chaperone.</text>
</comment>
<accession>A0A1G6KQF0</accession>
<dbReference type="InterPro" id="IPR042030">
    <property type="entry name" value="HscC_NBD"/>
</dbReference>
<dbReference type="Gene3D" id="3.90.640.10">
    <property type="entry name" value="Actin, Chain A, domain 4"/>
    <property type="match status" value="1"/>
</dbReference>
<dbReference type="STRING" id="361279.SAMN05421663_10297"/>
<evidence type="ECO:0000256" key="10">
    <source>
        <dbReference type="ARBA" id="ARBA00030019"/>
    </source>
</evidence>
<dbReference type="SUPFAM" id="SSF100920">
    <property type="entry name" value="Heat shock protein 70kD (HSP70), peptide-binding domain"/>
    <property type="match status" value="1"/>
</dbReference>
<comment type="similarity">
    <text evidence="2 13">Belongs to the heat shock protein 70 family.</text>
</comment>
<evidence type="ECO:0000313" key="15">
    <source>
        <dbReference type="Proteomes" id="UP000198666"/>
    </source>
</evidence>
<dbReference type="InterPro" id="IPR043129">
    <property type="entry name" value="ATPase_NBD"/>
</dbReference>
<keyword evidence="5" id="KW-0597">Phosphoprotein</keyword>
<dbReference type="PRINTS" id="PR00301">
    <property type="entry name" value="HEATSHOCK70"/>
</dbReference>
<evidence type="ECO:0000256" key="6">
    <source>
        <dbReference type="ARBA" id="ARBA00022741"/>
    </source>
</evidence>
<dbReference type="PROSITE" id="PS00329">
    <property type="entry name" value="HSP70_2"/>
    <property type="match status" value="1"/>
</dbReference>
<dbReference type="Gene3D" id="2.60.34.10">
    <property type="entry name" value="Substrate Binding Domain Of DNAk, Chain A, domain 1"/>
    <property type="match status" value="1"/>
</dbReference>
<reference evidence="15" key="1">
    <citation type="submission" date="2016-10" db="EMBL/GenBank/DDBJ databases">
        <authorList>
            <person name="Varghese N."/>
            <person name="Submissions S."/>
        </authorList>
    </citation>
    <scope>NUCLEOTIDE SEQUENCE [LARGE SCALE GENOMIC DNA]</scope>
    <source>
        <strain evidence="15">DSM 21620</strain>
    </source>
</reference>
<dbReference type="SUPFAM" id="SSF53067">
    <property type="entry name" value="Actin-like ATPase domain"/>
    <property type="match status" value="2"/>
</dbReference>
<evidence type="ECO:0000256" key="2">
    <source>
        <dbReference type="ARBA" id="ARBA00007381"/>
    </source>
</evidence>
<evidence type="ECO:0000256" key="13">
    <source>
        <dbReference type="RuleBase" id="RU003322"/>
    </source>
</evidence>
<keyword evidence="9" id="KW-0143">Chaperone</keyword>
<evidence type="ECO:0000256" key="1">
    <source>
        <dbReference type="ARBA" id="ARBA00002290"/>
    </source>
</evidence>
<evidence type="ECO:0000256" key="9">
    <source>
        <dbReference type="ARBA" id="ARBA00023186"/>
    </source>
</evidence>
<evidence type="ECO:0000256" key="7">
    <source>
        <dbReference type="ARBA" id="ARBA00022840"/>
    </source>
</evidence>
<evidence type="ECO:0000256" key="8">
    <source>
        <dbReference type="ARBA" id="ARBA00023016"/>
    </source>
</evidence>
<proteinExistence type="inferred from homology"/>
<keyword evidence="7 13" id="KW-0067">ATP-binding</keyword>
<dbReference type="InterPro" id="IPR029047">
    <property type="entry name" value="HSP70_peptide-bd_sf"/>
</dbReference>
<keyword evidence="8" id="KW-0346">Stress response</keyword>
<dbReference type="GO" id="GO:0005524">
    <property type="term" value="F:ATP binding"/>
    <property type="evidence" value="ECO:0007669"/>
    <property type="project" value="UniProtKB-KW"/>
</dbReference>
<dbReference type="PROSITE" id="PS01036">
    <property type="entry name" value="HSP70_3"/>
    <property type="match status" value="1"/>
</dbReference>
<dbReference type="OrthoDB" id="9766019at2"/>
<keyword evidence="15" id="KW-1185">Reference proteome</keyword>
<dbReference type="RefSeq" id="WP_093725961.1">
    <property type="nucleotide sequence ID" value="NZ_FMZB01000002.1"/>
</dbReference>
<dbReference type="PANTHER" id="PTHR19375">
    <property type="entry name" value="HEAT SHOCK PROTEIN 70KDA"/>
    <property type="match status" value="1"/>
</dbReference>
<evidence type="ECO:0000313" key="14">
    <source>
        <dbReference type="EMBL" id="SDC33127.1"/>
    </source>
</evidence>
<name>A0A1G6KQF0_9BACI</name>
<protein>
    <recommendedName>
        <fullName evidence="3">Chaperone protein DnaK</fullName>
    </recommendedName>
    <alternativeName>
        <fullName evidence="4">Chaperone protein dnaK</fullName>
    </alternativeName>
    <alternativeName>
        <fullName evidence="12">HSP70</fullName>
    </alternativeName>
    <alternativeName>
        <fullName evidence="11">Heat shock 70 kDa protein</fullName>
    </alternativeName>
    <alternativeName>
        <fullName evidence="10">Heat shock protein 70</fullName>
    </alternativeName>
</protein>
<dbReference type="CDD" id="cd10235">
    <property type="entry name" value="ASKHA_NBD_HSP70_HscC"/>
    <property type="match status" value="1"/>
</dbReference>
<dbReference type="AlphaFoldDB" id="A0A1G6KQF0"/>
<dbReference type="GO" id="GO:0140662">
    <property type="term" value="F:ATP-dependent protein folding chaperone"/>
    <property type="evidence" value="ECO:0007669"/>
    <property type="project" value="InterPro"/>
</dbReference>
<dbReference type="Gene3D" id="3.30.420.40">
    <property type="match status" value="2"/>
</dbReference>
<dbReference type="PROSITE" id="PS00297">
    <property type="entry name" value="HSP70_1"/>
    <property type="match status" value="1"/>
</dbReference>
<keyword evidence="6 13" id="KW-0547">Nucleotide-binding</keyword>
<dbReference type="EMBL" id="FMZB01000002">
    <property type="protein sequence ID" value="SDC33127.1"/>
    <property type="molecule type" value="Genomic_DNA"/>
</dbReference>
<evidence type="ECO:0000256" key="5">
    <source>
        <dbReference type="ARBA" id="ARBA00022553"/>
    </source>
</evidence>
<gene>
    <name evidence="14" type="ORF">SAMN05421663_10297</name>
</gene>
<dbReference type="InterPro" id="IPR018181">
    <property type="entry name" value="Heat_shock_70_CS"/>
</dbReference>
<evidence type="ECO:0000256" key="12">
    <source>
        <dbReference type="ARBA" id="ARBA00033103"/>
    </source>
</evidence>
<evidence type="ECO:0000256" key="11">
    <source>
        <dbReference type="ARBA" id="ARBA00030945"/>
    </source>
</evidence>
<dbReference type="Proteomes" id="UP000198666">
    <property type="component" value="Unassembled WGS sequence"/>
</dbReference>
<evidence type="ECO:0000256" key="4">
    <source>
        <dbReference type="ARBA" id="ARBA00017249"/>
    </source>
</evidence>